<comment type="similarity">
    <text evidence="2 6">Belongs to the GDT1 family.</text>
</comment>
<feature type="transmembrane region" description="Helical" evidence="6">
    <location>
        <begin position="293"/>
        <end position="313"/>
    </location>
</feature>
<dbReference type="GO" id="GO:0000329">
    <property type="term" value="C:fungal-type vacuole membrane"/>
    <property type="evidence" value="ECO:0007669"/>
    <property type="project" value="TreeGrafter"/>
</dbReference>
<evidence type="ECO:0000313" key="8">
    <source>
        <dbReference type="Proteomes" id="UP000662931"/>
    </source>
</evidence>
<dbReference type="GO" id="GO:0015085">
    <property type="term" value="F:calcium ion transmembrane transporter activity"/>
    <property type="evidence" value="ECO:0007669"/>
    <property type="project" value="TreeGrafter"/>
</dbReference>
<evidence type="ECO:0000256" key="5">
    <source>
        <dbReference type="ARBA" id="ARBA00023136"/>
    </source>
</evidence>
<dbReference type="GO" id="GO:0005794">
    <property type="term" value="C:Golgi apparatus"/>
    <property type="evidence" value="ECO:0007669"/>
    <property type="project" value="TreeGrafter"/>
</dbReference>
<dbReference type="InterPro" id="IPR001727">
    <property type="entry name" value="GDT1-like"/>
</dbReference>
<dbReference type="GeneID" id="62194430"/>
<keyword evidence="4 6" id="KW-1133">Transmembrane helix</keyword>
<evidence type="ECO:0000256" key="6">
    <source>
        <dbReference type="RuleBase" id="RU365102"/>
    </source>
</evidence>
<keyword evidence="5 6" id="KW-0472">Membrane</keyword>
<accession>A0A875RXE2</accession>
<evidence type="ECO:0000256" key="4">
    <source>
        <dbReference type="ARBA" id="ARBA00022989"/>
    </source>
</evidence>
<evidence type="ECO:0000256" key="2">
    <source>
        <dbReference type="ARBA" id="ARBA00009190"/>
    </source>
</evidence>
<keyword evidence="8" id="KW-1185">Reference proteome</keyword>
<dbReference type="EMBL" id="CP064812">
    <property type="protein sequence ID" value="QPG73716.1"/>
    <property type="molecule type" value="Genomic_DNA"/>
</dbReference>
<organism evidence="7 8">
    <name type="scientific">Eeniella nana</name>
    <name type="common">Yeast</name>
    <name type="synonym">Brettanomyces nanus</name>
    <dbReference type="NCBI Taxonomy" id="13502"/>
    <lineage>
        <taxon>Eukaryota</taxon>
        <taxon>Fungi</taxon>
        <taxon>Dikarya</taxon>
        <taxon>Ascomycota</taxon>
        <taxon>Saccharomycotina</taxon>
        <taxon>Pichiomycetes</taxon>
        <taxon>Pichiales</taxon>
        <taxon>Pichiaceae</taxon>
        <taxon>Brettanomyces</taxon>
    </lineage>
</organism>
<dbReference type="GO" id="GO:0032468">
    <property type="term" value="P:Golgi calcium ion homeostasis"/>
    <property type="evidence" value="ECO:0007669"/>
    <property type="project" value="TreeGrafter"/>
</dbReference>
<dbReference type="GO" id="GO:0005384">
    <property type="term" value="F:manganese ion transmembrane transporter activity"/>
    <property type="evidence" value="ECO:0007669"/>
    <property type="project" value="TreeGrafter"/>
</dbReference>
<dbReference type="InterPro" id="IPR049555">
    <property type="entry name" value="GDT1-like_CS"/>
</dbReference>
<feature type="signal peptide" evidence="6">
    <location>
        <begin position="1"/>
        <end position="18"/>
    </location>
</feature>
<evidence type="ECO:0000256" key="1">
    <source>
        <dbReference type="ARBA" id="ARBA00004141"/>
    </source>
</evidence>
<comment type="subcellular location">
    <subcellularLocation>
        <location evidence="1 6">Membrane</location>
        <topology evidence="1 6">Multi-pass membrane protein</topology>
    </subcellularLocation>
</comment>
<dbReference type="PANTHER" id="PTHR12608:SF1">
    <property type="entry name" value="TRANSMEMBRANE PROTEIN 165"/>
    <property type="match status" value="1"/>
</dbReference>
<feature type="chain" id="PRO_5034261145" description="GDT1 family protein" evidence="6">
    <location>
        <begin position="19"/>
        <end position="317"/>
    </location>
</feature>
<reference evidence="7" key="1">
    <citation type="submission" date="2020-10" db="EMBL/GenBank/DDBJ databases">
        <authorList>
            <person name="Roach M.J.R."/>
        </authorList>
    </citation>
    <scope>NUCLEOTIDE SEQUENCE</scope>
    <source>
        <strain evidence="7">CBS 1945</strain>
    </source>
</reference>
<evidence type="ECO:0000256" key="3">
    <source>
        <dbReference type="ARBA" id="ARBA00022692"/>
    </source>
</evidence>
<feature type="transmembrane region" description="Helical" evidence="6">
    <location>
        <begin position="259"/>
        <end position="281"/>
    </location>
</feature>
<name>A0A875RXE2_EENNA</name>
<dbReference type="KEGG" id="bnn:FOA43_001029"/>
<proteinExistence type="inferred from homology"/>
<dbReference type="PANTHER" id="PTHR12608">
    <property type="entry name" value="TRANSMEMBRANE PROTEIN HTP-1 RELATED"/>
    <property type="match status" value="1"/>
</dbReference>
<dbReference type="AlphaFoldDB" id="A0A875RXE2"/>
<gene>
    <name evidence="7" type="ORF">FOA43_001029</name>
</gene>
<evidence type="ECO:0000313" key="7">
    <source>
        <dbReference type="EMBL" id="QPG73716.1"/>
    </source>
</evidence>
<dbReference type="GO" id="GO:0032472">
    <property type="term" value="P:Golgi calcium ion transport"/>
    <property type="evidence" value="ECO:0007669"/>
    <property type="project" value="TreeGrafter"/>
</dbReference>
<feature type="transmembrane region" description="Helical" evidence="6">
    <location>
        <begin position="221"/>
        <end position="239"/>
    </location>
</feature>
<dbReference type="PROSITE" id="PS01214">
    <property type="entry name" value="UPF0016"/>
    <property type="match status" value="1"/>
</dbReference>
<dbReference type="RefSeq" id="XP_038777281.1">
    <property type="nucleotide sequence ID" value="XM_038921353.1"/>
</dbReference>
<keyword evidence="6" id="KW-0732">Signal</keyword>
<feature type="transmembrane region" description="Helical" evidence="6">
    <location>
        <begin position="101"/>
        <end position="119"/>
    </location>
</feature>
<dbReference type="Pfam" id="PF01169">
    <property type="entry name" value="GDT1"/>
    <property type="match status" value="2"/>
</dbReference>
<sequence length="317" mass="34410">MKFSRSVVFVALCVCCLAVFPKVEVDSGAYGSDLVTIQDNRPGTVHGVSAQDDLDSPDSQVSHDALHSFVLSISMIIVSEIGDKTFLVAAIMAMRYRRQQVFFAAFSALALMTILSGLLGHVLPTLLSRRVTQFCASLLFLIFGTKLLIDGLGTSKDLGVQGEMNEVEEEISAGNINNRGSEMENGVNIDLDMGSDQGAGFFEPSPVKQVMINFTERFKQISKYIFSPAWIQTFLMTFLGEWGDRSQIATIALAAGSDYIMVILGGVIGHGFCTGMAVIGGQYLASKISVRTVLLGGSVAFYLFALTYLYSAYYDIE</sequence>
<dbReference type="OrthoDB" id="442680at2759"/>
<feature type="transmembrane region" description="Helical" evidence="6">
    <location>
        <begin position="131"/>
        <end position="149"/>
    </location>
</feature>
<keyword evidence="3 6" id="KW-0812">Transmembrane</keyword>
<dbReference type="Proteomes" id="UP000662931">
    <property type="component" value="Chromosome 1"/>
</dbReference>
<protein>
    <recommendedName>
        <fullName evidence="6">GDT1 family protein</fullName>
    </recommendedName>
</protein>